<dbReference type="PROSITE" id="PS51058">
    <property type="entry name" value="ZF_CXXC"/>
    <property type="match status" value="1"/>
</dbReference>
<dbReference type="SMART" id="SM00249">
    <property type="entry name" value="PHD"/>
    <property type="match status" value="1"/>
</dbReference>
<dbReference type="InterPro" id="IPR022056">
    <property type="entry name" value="CpG-bd_C"/>
</dbReference>
<dbReference type="PROSITE" id="PS01359">
    <property type="entry name" value="ZF_PHD_1"/>
    <property type="match status" value="1"/>
</dbReference>
<feature type="region of interest" description="Disordered" evidence="13">
    <location>
        <begin position="570"/>
        <end position="597"/>
    </location>
</feature>
<evidence type="ECO:0000256" key="9">
    <source>
        <dbReference type="ARBA" id="ARBA00023242"/>
    </source>
</evidence>
<dbReference type="Gene3D" id="3.30.40.10">
    <property type="entry name" value="Zinc/RING finger domain, C3HC4 (zinc finger)"/>
    <property type="match status" value="1"/>
</dbReference>
<dbReference type="OrthoDB" id="419183at2759"/>
<evidence type="ECO:0000256" key="2">
    <source>
        <dbReference type="ARBA" id="ARBA00022553"/>
    </source>
</evidence>
<dbReference type="FunFam" id="3.30.40.10:FF:000138">
    <property type="entry name" value="CXXC-type zinc finger protein 1"/>
    <property type="match status" value="1"/>
</dbReference>
<evidence type="ECO:0000256" key="4">
    <source>
        <dbReference type="ARBA" id="ARBA00022771"/>
    </source>
</evidence>
<evidence type="ECO:0000313" key="16">
    <source>
        <dbReference type="EMBL" id="OQR69410.1"/>
    </source>
</evidence>
<dbReference type="EMBL" id="MNPL01021160">
    <property type="protein sequence ID" value="OQR69410.1"/>
    <property type="molecule type" value="Genomic_DNA"/>
</dbReference>
<dbReference type="InterPro" id="IPR019787">
    <property type="entry name" value="Znf_PHD-finger"/>
</dbReference>
<feature type="domain" description="CXXC-type" evidence="15">
    <location>
        <begin position="72"/>
        <end position="113"/>
    </location>
</feature>
<dbReference type="InterPro" id="IPR037869">
    <property type="entry name" value="Spp1/CFP1"/>
</dbReference>
<dbReference type="InterPro" id="IPR011011">
    <property type="entry name" value="Znf_FYVE_PHD"/>
</dbReference>
<dbReference type="FunCoup" id="A0A1V9X748">
    <property type="interactions" value="796"/>
</dbReference>
<evidence type="ECO:0000313" key="17">
    <source>
        <dbReference type="Proteomes" id="UP000192247"/>
    </source>
</evidence>
<keyword evidence="5" id="KW-0862">Zinc</keyword>
<dbReference type="InterPro" id="IPR013083">
    <property type="entry name" value="Znf_RING/FYVE/PHD"/>
</dbReference>
<evidence type="ECO:0000256" key="3">
    <source>
        <dbReference type="ARBA" id="ARBA00022723"/>
    </source>
</evidence>
<keyword evidence="2" id="KW-0597">Phosphoprotein</keyword>
<keyword evidence="8" id="KW-0804">Transcription</keyword>
<reference evidence="16 17" key="1">
    <citation type="journal article" date="2017" name="Gigascience">
        <title>Draft genome of the honey bee ectoparasitic mite, Tropilaelaps mercedesae, is shaped by the parasitic life history.</title>
        <authorList>
            <person name="Dong X."/>
            <person name="Armstrong S.D."/>
            <person name="Xia D."/>
            <person name="Makepeace B.L."/>
            <person name="Darby A.C."/>
            <person name="Kadowaki T."/>
        </authorList>
    </citation>
    <scope>NUCLEOTIDE SEQUENCE [LARGE SCALE GENOMIC DNA]</scope>
    <source>
        <strain evidence="16">Wuxi-XJTLU</strain>
    </source>
</reference>
<feature type="compositionally biased region" description="Basic and acidic residues" evidence="13">
    <location>
        <begin position="123"/>
        <end position="142"/>
    </location>
</feature>
<keyword evidence="3" id="KW-0479">Metal-binding</keyword>
<keyword evidence="7" id="KW-0238">DNA-binding</keyword>
<dbReference type="PANTHER" id="PTHR46174">
    <property type="entry name" value="CXXC-TYPE ZINC FINGER PROTEIN 1"/>
    <property type="match status" value="1"/>
</dbReference>
<dbReference type="InterPro" id="IPR001965">
    <property type="entry name" value="Znf_PHD"/>
</dbReference>
<feature type="domain" description="PHD-type" evidence="14">
    <location>
        <begin position="16"/>
        <end position="66"/>
    </location>
</feature>
<dbReference type="InterPro" id="IPR019786">
    <property type="entry name" value="Zinc_finger_PHD-type_CS"/>
</dbReference>
<organism evidence="16 17">
    <name type="scientific">Tropilaelaps mercedesae</name>
    <dbReference type="NCBI Taxonomy" id="418985"/>
    <lineage>
        <taxon>Eukaryota</taxon>
        <taxon>Metazoa</taxon>
        <taxon>Ecdysozoa</taxon>
        <taxon>Arthropoda</taxon>
        <taxon>Chelicerata</taxon>
        <taxon>Arachnida</taxon>
        <taxon>Acari</taxon>
        <taxon>Parasitiformes</taxon>
        <taxon>Mesostigmata</taxon>
        <taxon>Gamasina</taxon>
        <taxon>Dermanyssoidea</taxon>
        <taxon>Laelapidae</taxon>
        <taxon>Tropilaelaps</taxon>
    </lineage>
</organism>
<feature type="compositionally biased region" description="Basic residues" evidence="13">
    <location>
        <begin position="143"/>
        <end position="153"/>
    </location>
</feature>
<keyword evidence="17" id="KW-1185">Reference proteome</keyword>
<feature type="compositionally biased region" description="Basic residues" evidence="13">
    <location>
        <begin position="227"/>
        <end position="237"/>
    </location>
</feature>
<evidence type="ECO:0000259" key="14">
    <source>
        <dbReference type="PROSITE" id="PS50016"/>
    </source>
</evidence>
<feature type="compositionally biased region" description="Low complexity" evidence="13">
    <location>
        <begin position="193"/>
        <end position="207"/>
    </location>
</feature>
<accession>A0A1V9X748</accession>
<dbReference type="GO" id="GO:0048188">
    <property type="term" value="C:Set1C/COMPASS complex"/>
    <property type="evidence" value="ECO:0007669"/>
    <property type="project" value="InterPro"/>
</dbReference>
<gene>
    <name evidence="16" type="ORF">BIW11_12275</name>
</gene>
<dbReference type="InterPro" id="IPR002857">
    <property type="entry name" value="Znf_CXXC"/>
</dbReference>
<dbReference type="GO" id="GO:0008270">
    <property type="term" value="F:zinc ion binding"/>
    <property type="evidence" value="ECO:0007669"/>
    <property type="project" value="UniProtKB-KW"/>
</dbReference>
<comment type="subcellular location">
    <subcellularLocation>
        <location evidence="1">Nucleus</location>
    </subcellularLocation>
</comment>
<feature type="region of interest" description="Disordered" evidence="13">
    <location>
        <begin position="123"/>
        <end position="248"/>
    </location>
</feature>
<keyword evidence="4 12" id="KW-0863">Zinc-finger</keyword>
<dbReference type="GO" id="GO:0003677">
    <property type="term" value="F:DNA binding"/>
    <property type="evidence" value="ECO:0007669"/>
    <property type="project" value="UniProtKB-KW"/>
</dbReference>
<feature type="compositionally biased region" description="Basic and acidic residues" evidence="13">
    <location>
        <begin position="587"/>
        <end position="597"/>
    </location>
</feature>
<dbReference type="PROSITE" id="PS50016">
    <property type="entry name" value="ZF_PHD_2"/>
    <property type="match status" value="1"/>
</dbReference>
<name>A0A1V9X748_9ACAR</name>
<dbReference type="InParanoid" id="A0A1V9X748"/>
<sequence>MAGGSGGGSEEEADDGVYCICRTSDTSRFMIGCDNCNEWYHGDCISITEEFAKNVSKFFCLLCRTGDPSLKTIFKSDKKSCGQCNACVRSQDCGKCETCLDGGGRKCRRRVCKVERKRKEEKREKRRREEEEHLRAEQEARERRKKEKERRRKEKELQLKREAEERERRERELEEQRELEREREALEKENHRAQQQQAATQRKAAQKAADRYLQDDEYVPEGGGRSTAKRGNARKQQKQQEYQVAPRRLRRRGGDDEFLWNDRNRLTQEEAKQCFGPKCAQVARANSKYCSDECGMKLAMSRIFEILPARIQSWQMRTAEAELSNERELQKIREQIREADFEELEYRRKKTDLEKLIRRAKSTPITEEDIEESEDQEQIYCVTCGHEFQTRTAIRHMERCFNRYESQTSYGSAYPTKGDLAEMFCEFHVPSQQSYCKRLKILCPEHYKEPKVLDTEVCGFPIQKELFNESDVDFCRLPKKKCIKHISWERMKRAQVDMEIIRARLKREDLSEQERTIQIQMVSRGGVLGLMLHDTIEHEDKMVVEPQDSNARRSLNLGRMEPHKALLNHPRFKEIREGPGSPSGAYRGDHDYGFRPT</sequence>
<dbReference type="Proteomes" id="UP000192247">
    <property type="component" value="Unassembled WGS sequence"/>
</dbReference>
<dbReference type="AlphaFoldDB" id="A0A1V9X748"/>
<evidence type="ECO:0000256" key="6">
    <source>
        <dbReference type="ARBA" id="ARBA00023015"/>
    </source>
</evidence>
<dbReference type="Pfam" id="PF00628">
    <property type="entry name" value="PHD"/>
    <property type="match status" value="1"/>
</dbReference>
<evidence type="ECO:0000259" key="15">
    <source>
        <dbReference type="PROSITE" id="PS51058"/>
    </source>
</evidence>
<feature type="compositionally biased region" description="Basic and acidic residues" evidence="13">
    <location>
        <begin position="154"/>
        <end position="192"/>
    </location>
</feature>
<proteinExistence type="predicted"/>
<dbReference type="PANTHER" id="PTHR46174:SF1">
    <property type="entry name" value="CXXC-TYPE ZINC FINGER PROTEIN 1"/>
    <property type="match status" value="1"/>
</dbReference>
<comment type="caution">
    <text evidence="16">The sequence shown here is derived from an EMBL/GenBank/DDBJ whole genome shotgun (WGS) entry which is preliminary data.</text>
</comment>
<dbReference type="SUPFAM" id="SSF57903">
    <property type="entry name" value="FYVE/PHD zinc finger"/>
    <property type="match status" value="1"/>
</dbReference>
<evidence type="ECO:0000256" key="13">
    <source>
        <dbReference type="SAM" id="MobiDB-lite"/>
    </source>
</evidence>
<evidence type="ECO:0000256" key="1">
    <source>
        <dbReference type="ARBA" id="ARBA00004123"/>
    </source>
</evidence>
<evidence type="ECO:0000256" key="11">
    <source>
        <dbReference type="ARBA" id="ARBA00081451"/>
    </source>
</evidence>
<evidence type="ECO:0000256" key="7">
    <source>
        <dbReference type="ARBA" id="ARBA00023125"/>
    </source>
</evidence>
<keyword evidence="9" id="KW-0539">Nucleus</keyword>
<evidence type="ECO:0000256" key="8">
    <source>
        <dbReference type="ARBA" id="ARBA00023163"/>
    </source>
</evidence>
<protein>
    <recommendedName>
        <fullName evidence="10">CXXC-type zinc finger protein 1</fullName>
    </recommendedName>
    <alternativeName>
        <fullName evidence="11">PHD finger and CXXC domain-containing protein 1</fullName>
    </alternativeName>
</protein>
<evidence type="ECO:0000256" key="5">
    <source>
        <dbReference type="ARBA" id="ARBA00022833"/>
    </source>
</evidence>
<evidence type="ECO:0000256" key="10">
    <source>
        <dbReference type="ARBA" id="ARBA00023828"/>
    </source>
</evidence>
<evidence type="ECO:0000256" key="12">
    <source>
        <dbReference type="PROSITE-ProRule" id="PRU00509"/>
    </source>
</evidence>
<dbReference type="GO" id="GO:0045893">
    <property type="term" value="P:positive regulation of DNA-templated transcription"/>
    <property type="evidence" value="ECO:0007669"/>
    <property type="project" value="TreeGrafter"/>
</dbReference>
<keyword evidence="6" id="KW-0805">Transcription regulation</keyword>
<dbReference type="Pfam" id="PF12269">
    <property type="entry name" value="CpG_bind_C"/>
    <property type="match status" value="1"/>
</dbReference>
<dbReference type="STRING" id="418985.A0A1V9X748"/>